<dbReference type="EMBL" id="JBHMAG010000029">
    <property type="protein sequence ID" value="MFB9756862.1"/>
    <property type="molecule type" value="Genomic_DNA"/>
</dbReference>
<evidence type="ECO:0000256" key="5">
    <source>
        <dbReference type="ARBA" id="ARBA00022989"/>
    </source>
</evidence>
<proteinExistence type="inferred from homology"/>
<evidence type="ECO:0000313" key="10">
    <source>
        <dbReference type="Proteomes" id="UP001589619"/>
    </source>
</evidence>
<dbReference type="PANTHER" id="PTHR32309:SF13">
    <property type="entry name" value="FERRIC ENTEROBACTIN TRANSPORT PROTEIN FEPE"/>
    <property type="match status" value="1"/>
</dbReference>
<dbReference type="Pfam" id="PF02706">
    <property type="entry name" value="Wzz"/>
    <property type="match status" value="1"/>
</dbReference>
<dbReference type="PANTHER" id="PTHR32309">
    <property type="entry name" value="TYROSINE-PROTEIN KINASE"/>
    <property type="match status" value="1"/>
</dbReference>
<name>A0ABV5W930_9BACL</name>
<keyword evidence="6 7" id="KW-0472">Membrane</keyword>
<feature type="transmembrane region" description="Helical" evidence="7">
    <location>
        <begin position="175"/>
        <end position="197"/>
    </location>
</feature>
<keyword evidence="3" id="KW-1003">Cell membrane</keyword>
<keyword evidence="5 7" id="KW-1133">Transmembrane helix</keyword>
<comment type="caution">
    <text evidence="9">The sequence shown here is derived from an EMBL/GenBank/DDBJ whole genome shotgun (WGS) entry which is preliminary data.</text>
</comment>
<feature type="transmembrane region" description="Helical" evidence="7">
    <location>
        <begin position="16"/>
        <end position="38"/>
    </location>
</feature>
<evidence type="ECO:0000256" key="3">
    <source>
        <dbReference type="ARBA" id="ARBA00022475"/>
    </source>
</evidence>
<sequence length="254" mass="27981">MDLELKEFLAMIRKRFWIIALIVLTVCLATAAVSLYVVKPVYSASTKLVVTNTNQYATGIVSLDLTTLTAQIKLVNTYKELITTAAIMDRVAEQHPELGLSSVQLSERVKVSTVEDSQVLTISVLNSKHENAVTIVNSVAELAKTEISKIMKADNITIVNPAKHSDNPEPVRQNLILILMMAFVASCLVSLGLVYLLEMLDDSLKNEKDIRQHLGLPVLASVNRITKKDLERYPASSSSKSRKVGEANYVGINQ</sequence>
<organism evidence="9 10">
    <name type="scientific">Paenibacillus hodogayensis</name>
    <dbReference type="NCBI Taxonomy" id="279208"/>
    <lineage>
        <taxon>Bacteria</taxon>
        <taxon>Bacillati</taxon>
        <taxon>Bacillota</taxon>
        <taxon>Bacilli</taxon>
        <taxon>Bacillales</taxon>
        <taxon>Paenibacillaceae</taxon>
        <taxon>Paenibacillus</taxon>
    </lineage>
</organism>
<dbReference type="InterPro" id="IPR050445">
    <property type="entry name" value="Bact_polysacc_biosynth/exp"/>
</dbReference>
<evidence type="ECO:0000313" key="9">
    <source>
        <dbReference type="EMBL" id="MFB9756862.1"/>
    </source>
</evidence>
<dbReference type="Proteomes" id="UP001589619">
    <property type="component" value="Unassembled WGS sequence"/>
</dbReference>
<keyword evidence="4 7" id="KW-0812">Transmembrane</keyword>
<dbReference type="InterPro" id="IPR003856">
    <property type="entry name" value="LPS_length_determ_N"/>
</dbReference>
<evidence type="ECO:0000259" key="8">
    <source>
        <dbReference type="Pfam" id="PF02706"/>
    </source>
</evidence>
<evidence type="ECO:0000256" key="7">
    <source>
        <dbReference type="SAM" id="Phobius"/>
    </source>
</evidence>
<comment type="subcellular location">
    <subcellularLocation>
        <location evidence="1">Cell membrane</location>
        <topology evidence="1">Multi-pass membrane protein</topology>
    </subcellularLocation>
</comment>
<dbReference type="RefSeq" id="WP_344904502.1">
    <property type="nucleotide sequence ID" value="NZ_BAAAYO010000002.1"/>
</dbReference>
<evidence type="ECO:0000256" key="1">
    <source>
        <dbReference type="ARBA" id="ARBA00004651"/>
    </source>
</evidence>
<reference evidence="9 10" key="1">
    <citation type="submission" date="2024-09" db="EMBL/GenBank/DDBJ databases">
        <authorList>
            <person name="Sun Q."/>
            <person name="Mori K."/>
        </authorList>
    </citation>
    <scope>NUCLEOTIDE SEQUENCE [LARGE SCALE GENOMIC DNA]</scope>
    <source>
        <strain evidence="9 10">JCM 12520</strain>
    </source>
</reference>
<evidence type="ECO:0000256" key="6">
    <source>
        <dbReference type="ARBA" id="ARBA00023136"/>
    </source>
</evidence>
<comment type="similarity">
    <text evidence="2">Belongs to the CpsC/CapA family.</text>
</comment>
<evidence type="ECO:0000256" key="4">
    <source>
        <dbReference type="ARBA" id="ARBA00022692"/>
    </source>
</evidence>
<accession>A0ABV5W930</accession>
<feature type="domain" description="Polysaccharide chain length determinant N-terminal" evidence="8">
    <location>
        <begin position="3"/>
        <end position="94"/>
    </location>
</feature>
<evidence type="ECO:0000256" key="2">
    <source>
        <dbReference type="ARBA" id="ARBA00006683"/>
    </source>
</evidence>
<gene>
    <name evidence="9" type="ORF">ACFFNY_35290</name>
</gene>
<protein>
    <submittedName>
        <fullName evidence="9">YveK family protein</fullName>
    </submittedName>
</protein>
<keyword evidence="10" id="KW-1185">Reference proteome</keyword>